<dbReference type="OrthoDB" id="10252326at2759"/>
<evidence type="ECO:0000256" key="3">
    <source>
        <dbReference type="ARBA" id="ARBA00022679"/>
    </source>
</evidence>
<accession>A0A8K0CZZ8</accession>
<gene>
    <name evidence="6" type="ORF">ILUMI_11614</name>
</gene>
<dbReference type="GO" id="GO:0005739">
    <property type="term" value="C:mitochondrion"/>
    <property type="evidence" value="ECO:0007669"/>
    <property type="project" value="TreeGrafter"/>
</dbReference>
<dbReference type="GO" id="GO:0004585">
    <property type="term" value="F:ornithine carbamoyltransferase activity"/>
    <property type="evidence" value="ECO:0007669"/>
    <property type="project" value="UniProtKB-EC"/>
</dbReference>
<dbReference type="GO" id="GO:0016597">
    <property type="term" value="F:amino acid binding"/>
    <property type="evidence" value="ECO:0007669"/>
    <property type="project" value="InterPro"/>
</dbReference>
<dbReference type="EMBL" id="VTPC01006899">
    <property type="protein sequence ID" value="KAF2894566.1"/>
    <property type="molecule type" value="Genomic_DNA"/>
</dbReference>
<reference evidence="6" key="1">
    <citation type="submission" date="2019-08" db="EMBL/GenBank/DDBJ databases">
        <title>The genome of the North American firefly Photinus pyralis.</title>
        <authorList>
            <consortium name="Photinus pyralis genome working group"/>
            <person name="Fallon T.R."/>
            <person name="Sander Lower S.E."/>
            <person name="Weng J.-K."/>
        </authorList>
    </citation>
    <scope>NUCLEOTIDE SEQUENCE</scope>
    <source>
        <strain evidence="6">TRF0915ILg1</strain>
        <tissue evidence="6">Whole body</tissue>
    </source>
</reference>
<dbReference type="GO" id="GO:0042450">
    <property type="term" value="P:L-arginine biosynthetic process via ornithine"/>
    <property type="evidence" value="ECO:0007669"/>
    <property type="project" value="TreeGrafter"/>
</dbReference>
<dbReference type="InterPro" id="IPR006131">
    <property type="entry name" value="Asp_carbamoyltransf_Asp/Orn-bd"/>
</dbReference>
<dbReference type="Pfam" id="PF02729">
    <property type="entry name" value="OTCace_N"/>
    <property type="match status" value="1"/>
</dbReference>
<dbReference type="PANTHER" id="PTHR45753:SF3">
    <property type="entry name" value="ORNITHINE TRANSCARBAMYLASE, MITOCHONDRIAL"/>
    <property type="match status" value="1"/>
</dbReference>
<dbReference type="Pfam" id="PF00185">
    <property type="entry name" value="OTCace"/>
    <property type="match status" value="1"/>
</dbReference>
<proteinExistence type="inferred from homology"/>
<sequence>MNKLTISILPLNFIRRFSLTSILRINLVERNCLQPKNLSSEEIKSVLWTAFDLKQLSGKKCTEINNIKSSRITFLMHEPCIEIQGSAHSAANFLQAHLNIVIDPAWDNEEFVNDIGSFFTTCSDIIFCQSKYQSKVEKLATGSKIPVICLKSCSFAILNTLADMMTLQAKYGYLEGLNIGWIGKPCPLINTYLCIAIRLGLNIQYCCACTSGALMSPATLPVGMEFSERKHTLLKECKDPHNALDNVHVIVIAKHQVADYTVTLDDIVERSNKNWSLLHTLPRSHFEVTQEVFEHKNSLVTNSIYYSNVVEFQVSISS</sequence>
<protein>
    <recommendedName>
        <fullName evidence="2">ornithine carbamoyltransferase</fullName>
        <ecNumber evidence="2">2.1.3.3</ecNumber>
    </recommendedName>
</protein>
<dbReference type="Proteomes" id="UP000801492">
    <property type="component" value="Unassembled WGS sequence"/>
</dbReference>
<dbReference type="PANTHER" id="PTHR45753">
    <property type="entry name" value="ORNITHINE CARBAMOYLTRANSFERASE, MITOCHONDRIAL"/>
    <property type="match status" value="1"/>
</dbReference>
<dbReference type="Gene3D" id="3.40.50.1370">
    <property type="entry name" value="Aspartate/ornithine carbamoyltransferase"/>
    <property type="match status" value="2"/>
</dbReference>
<keyword evidence="3" id="KW-0808">Transferase</keyword>
<dbReference type="InterPro" id="IPR036901">
    <property type="entry name" value="Asp/Orn_carbamoylTrfase_sf"/>
</dbReference>
<dbReference type="EC" id="2.1.3.3" evidence="2"/>
<name>A0A8K0CZZ8_IGNLU</name>
<evidence type="ECO:0000313" key="6">
    <source>
        <dbReference type="EMBL" id="KAF2894566.1"/>
    </source>
</evidence>
<evidence type="ECO:0000259" key="4">
    <source>
        <dbReference type="Pfam" id="PF00185"/>
    </source>
</evidence>
<dbReference type="GO" id="GO:0019240">
    <property type="term" value="P:citrulline biosynthetic process"/>
    <property type="evidence" value="ECO:0007669"/>
    <property type="project" value="TreeGrafter"/>
</dbReference>
<evidence type="ECO:0000256" key="2">
    <source>
        <dbReference type="ARBA" id="ARBA00013007"/>
    </source>
</evidence>
<evidence type="ECO:0000313" key="7">
    <source>
        <dbReference type="Proteomes" id="UP000801492"/>
    </source>
</evidence>
<dbReference type="SUPFAM" id="SSF53671">
    <property type="entry name" value="Aspartate/ornithine carbamoyltransferase"/>
    <property type="match status" value="1"/>
</dbReference>
<feature type="domain" description="Aspartate/ornithine carbamoyltransferase Asp/Orn-binding" evidence="4">
    <location>
        <begin position="175"/>
        <end position="304"/>
    </location>
</feature>
<organism evidence="6 7">
    <name type="scientific">Ignelater luminosus</name>
    <name type="common">Cucubano</name>
    <name type="synonym">Pyrophorus luminosus</name>
    <dbReference type="NCBI Taxonomy" id="2038154"/>
    <lineage>
        <taxon>Eukaryota</taxon>
        <taxon>Metazoa</taxon>
        <taxon>Ecdysozoa</taxon>
        <taxon>Arthropoda</taxon>
        <taxon>Hexapoda</taxon>
        <taxon>Insecta</taxon>
        <taxon>Pterygota</taxon>
        <taxon>Neoptera</taxon>
        <taxon>Endopterygota</taxon>
        <taxon>Coleoptera</taxon>
        <taxon>Polyphaga</taxon>
        <taxon>Elateriformia</taxon>
        <taxon>Elateroidea</taxon>
        <taxon>Elateridae</taxon>
        <taxon>Agrypninae</taxon>
        <taxon>Pyrophorini</taxon>
        <taxon>Ignelater</taxon>
    </lineage>
</organism>
<evidence type="ECO:0000256" key="1">
    <source>
        <dbReference type="ARBA" id="ARBA00007805"/>
    </source>
</evidence>
<dbReference type="AlphaFoldDB" id="A0A8K0CZZ8"/>
<keyword evidence="7" id="KW-1185">Reference proteome</keyword>
<evidence type="ECO:0000259" key="5">
    <source>
        <dbReference type="Pfam" id="PF02729"/>
    </source>
</evidence>
<comment type="caution">
    <text evidence="6">The sequence shown here is derived from an EMBL/GenBank/DDBJ whole genome shotgun (WGS) entry which is preliminary data.</text>
</comment>
<feature type="domain" description="Aspartate/ornithine carbamoyltransferase carbamoyl-P binding" evidence="5">
    <location>
        <begin position="30"/>
        <end position="168"/>
    </location>
</feature>
<dbReference type="InterPro" id="IPR006132">
    <property type="entry name" value="Asp/Orn_carbamoyltranf_P-bd"/>
</dbReference>
<comment type="similarity">
    <text evidence="1">Belongs to the aspartate/ornithine carbamoyltransferase superfamily. OTCase family.</text>
</comment>